<organism evidence="5 6">
    <name type="scientific">Nonomuraea aridisoli</name>
    <dbReference type="NCBI Taxonomy" id="2070368"/>
    <lineage>
        <taxon>Bacteria</taxon>
        <taxon>Bacillati</taxon>
        <taxon>Actinomycetota</taxon>
        <taxon>Actinomycetes</taxon>
        <taxon>Streptosporangiales</taxon>
        <taxon>Streptosporangiaceae</taxon>
        <taxon>Nonomuraea</taxon>
    </lineage>
</organism>
<keyword evidence="3" id="KW-0804">Transcription</keyword>
<dbReference type="Pfam" id="PF00392">
    <property type="entry name" value="GntR"/>
    <property type="match status" value="2"/>
</dbReference>
<dbReference type="GO" id="GO:0045892">
    <property type="term" value="P:negative regulation of DNA-templated transcription"/>
    <property type="evidence" value="ECO:0007669"/>
    <property type="project" value="TreeGrafter"/>
</dbReference>
<dbReference type="InterPro" id="IPR000524">
    <property type="entry name" value="Tscrpt_reg_HTH_GntR"/>
</dbReference>
<dbReference type="SMART" id="SM00345">
    <property type="entry name" value="HTH_GNTR"/>
    <property type="match status" value="2"/>
</dbReference>
<dbReference type="AlphaFoldDB" id="A0A2W2ECC9"/>
<comment type="caution">
    <text evidence="5">The sequence shown here is derived from an EMBL/GenBank/DDBJ whole genome shotgun (WGS) entry which is preliminary data.</text>
</comment>
<gene>
    <name evidence="5" type="ORF">C1J01_41585</name>
</gene>
<dbReference type="GO" id="GO:0003700">
    <property type="term" value="F:DNA-binding transcription factor activity"/>
    <property type="evidence" value="ECO:0007669"/>
    <property type="project" value="InterPro"/>
</dbReference>
<keyword evidence="1" id="KW-0805">Transcription regulation</keyword>
<dbReference type="PRINTS" id="PR00035">
    <property type="entry name" value="HTHGNTR"/>
</dbReference>
<dbReference type="InterPro" id="IPR036388">
    <property type="entry name" value="WH-like_DNA-bd_sf"/>
</dbReference>
<name>A0A2W2ECC9_9ACTN</name>
<dbReference type="PROSITE" id="PS50949">
    <property type="entry name" value="HTH_GNTR"/>
    <property type="match status" value="2"/>
</dbReference>
<dbReference type="InterPro" id="IPR050679">
    <property type="entry name" value="Bact_HTH_transcr_reg"/>
</dbReference>
<feature type="domain" description="HTH gntR-type" evidence="4">
    <location>
        <begin position="85"/>
        <end position="153"/>
    </location>
</feature>
<dbReference type="PANTHER" id="PTHR44846">
    <property type="entry name" value="MANNOSYL-D-GLYCERATE TRANSPORT/METABOLISM SYSTEM REPRESSOR MNGR-RELATED"/>
    <property type="match status" value="1"/>
</dbReference>
<evidence type="ECO:0000256" key="3">
    <source>
        <dbReference type="ARBA" id="ARBA00023163"/>
    </source>
</evidence>
<dbReference type="OrthoDB" id="4338617at2"/>
<dbReference type="Gene3D" id="1.10.10.10">
    <property type="entry name" value="Winged helix-like DNA-binding domain superfamily/Winged helix DNA-binding domain"/>
    <property type="match status" value="2"/>
</dbReference>
<accession>A0A2W2ECC9</accession>
<keyword evidence="6" id="KW-1185">Reference proteome</keyword>
<dbReference type="EMBL" id="POUD01000312">
    <property type="protein sequence ID" value="PZG07057.1"/>
    <property type="molecule type" value="Genomic_DNA"/>
</dbReference>
<evidence type="ECO:0000256" key="1">
    <source>
        <dbReference type="ARBA" id="ARBA00023015"/>
    </source>
</evidence>
<evidence type="ECO:0000313" key="6">
    <source>
        <dbReference type="Proteomes" id="UP000249304"/>
    </source>
</evidence>
<dbReference type="InterPro" id="IPR036390">
    <property type="entry name" value="WH_DNA-bd_sf"/>
</dbReference>
<evidence type="ECO:0000259" key="4">
    <source>
        <dbReference type="PROSITE" id="PS50949"/>
    </source>
</evidence>
<keyword evidence="2" id="KW-0238">DNA-binding</keyword>
<reference evidence="5 6" key="1">
    <citation type="submission" date="2018-01" db="EMBL/GenBank/DDBJ databases">
        <title>Draft genome sequence of Nonomuraea sp. KC333.</title>
        <authorList>
            <person name="Sahin N."/>
            <person name="Saygin H."/>
            <person name="Ay H."/>
        </authorList>
    </citation>
    <scope>NUCLEOTIDE SEQUENCE [LARGE SCALE GENOMIC DNA]</scope>
    <source>
        <strain evidence="5 6">KC333</strain>
    </source>
</reference>
<feature type="domain" description="HTH gntR-type" evidence="4">
    <location>
        <begin position="8"/>
        <end position="75"/>
    </location>
</feature>
<dbReference type="Proteomes" id="UP000249304">
    <property type="component" value="Unassembled WGS sequence"/>
</dbReference>
<dbReference type="SUPFAM" id="SSF46785">
    <property type="entry name" value="Winged helix' DNA-binding domain"/>
    <property type="match status" value="2"/>
</dbReference>
<protein>
    <submittedName>
        <fullName evidence="5">GntR family transcriptional regulator</fullName>
    </submittedName>
</protein>
<dbReference type="PANTHER" id="PTHR44846:SF17">
    <property type="entry name" value="GNTR-FAMILY TRANSCRIPTIONAL REGULATOR"/>
    <property type="match status" value="1"/>
</dbReference>
<evidence type="ECO:0000256" key="2">
    <source>
        <dbReference type="ARBA" id="ARBA00023125"/>
    </source>
</evidence>
<sequence length="167" mass="18935">MLNREGDTHLYLQISEVLRSRIIAELSPGDLVISEAGIQREFNVARTTARRAIDVLRTQGLVHTRQGEGTFVNAPGQTGPPARQTPIYRYIAGEIRQKIKNGELQPRHPLPSETALVRKYGAARETVRRAIALLREQGWVYSVPHRGSYVHPREHWPSDVQNDLRSE</sequence>
<proteinExistence type="predicted"/>
<evidence type="ECO:0000313" key="5">
    <source>
        <dbReference type="EMBL" id="PZG07057.1"/>
    </source>
</evidence>
<dbReference type="RefSeq" id="WP_111184563.1">
    <property type="nucleotide sequence ID" value="NZ_POUD01000312.1"/>
</dbReference>
<dbReference type="CDD" id="cd07377">
    <property type="entry name" value="WHTH_GntR"/>
    <property type="match status" value="2"/>
</dbReference>
<dbReference type="GO" id="GO:0003677">
    <property type="term" value="F:DNA binding"/>
    <property type="evidence" value="ECO:0007669"/>
    <property type="project" value="UniProtKB-KW"/>
</dbReference>